<name>A0A9X3F975_9BACT</name>
<protein>
    <submittedName>
        <fullName evidence="2">Uncharacterized protein</fullName>
    </submittedName>
</protein>
<keyword evidence="1" id="KW-0472">Membrane</keyword>
<evidence type="ECO:0000313" key="2">
    <source>
        <dbReference type="EMBL" id="MCY1722869.1"/>
    </source>
</evidence>
<organism evidence="2 3">
    <name type="scientific">Draconibacterium aestuarii</name>
    <dbReference type="NCBI Taxonomy" id="2998507"/>
    <lineage>
        <taxon>Bacteria</taxon>
        <taxon>Pseudomonadati</taxon>
        <taxon>Bacteroidota</taxon>
        <taxon>Bacteroidia</taxon>
        <taxon>Marinilabiliales</taxon>
        <taxon>Prolixibacteraceae</taxon>
        <taxon>Draconibacterium</taxon>
    </lineage>
</organism>
<accession>A0A9X3F975</accession>
<dbReference type="RefSeq" id="WP_343335193.1">
    <property type="nucleotide sequence ID" value="NZ_JAPOHD010000064.1"/>
</dbReference>
<reference evidence="2" key="1">
    <citation type="submission" date="2022-11" db="EMBL/GenBank/DDBJ databases">
        <title>Marilongibacter aestuarii gen. nov., sp. nov., isolated from tidal flat sediment.</title>
        <authorList>
            <person name="Jiayan W."/>
        </authorList>
    </citation>
    <scope>NUCLEOTIDE SEQUENCE</scope>
    <source>
        <strain evidence="2">Z1-6</strain>
    </source>
</reference>
<dbReference type="EMBL" id="JAPOHD010000064">
    <property type="protein sequence ID" value="MCY1722869.1"/>
    <property type="molecule type" value="Genomic_DNA"/>
</dbReference>
<proteinExistence type="predicted"/>
<dbReference type="AlphaFoldDB" id="A0A9X3F975"/>
<comment type="caution">
    <text evidence="2">The sequence shown here is derived from an EMBL/GenBank/DDBJ whole genome shotgun (WGS) entry which is preliminary data.</text>
</comment>
<sequence length="110" mass="13069">MEEMDFKNMMQQSKLEIQFPDFEEQVMTQIKKKEANRRSVWKNLKMSWLFLFIGAFLGIFVTQFLTDIQLPFIGEKSKLVLLIAEIFIVLVVASQFDSLLRFTIKKRDKL</sequence>
<keyword evidence="3" id="KW-1185">Reference proteome</keyword>
<keyword evidence="1" id="KW-1133">Transmembrane helix</keyword>
<dbReference type="Proteomes" id="UP001145087">
    <property type="component" value="Unassembled WGS sequence"/>
</dbReference>
<feature type="transmembrane region" description="Helical" evidence="1">
    <location>
        <begin position="78"/>
        <end position="100"/>
    </location>
</feature>
<evidence type="ECO:0000313" key="3">
    <source>
        <dbReference type="Proteomes" id="UP001145087"/>
    </source>
</evidence>
<keyword evidence="1" id="KW-0812">Transmembrane</keyword>
<evidence type="ECO:0000256" key="1">
    <source>
        <dbReference type="SAM" id="Phobius"/>
    </source>
</evidence>
<feature type="transmembrane region" description="Helical" evidence="1">
    <location>
        <begin position="46"/>
        <end position="66"/>
    </location>
</feature>
<gene>
    <name evidence="2" type="ORF">OU798_21150</name>
</gene>